<dbReference type="SUPFAM" id="SSF57701">
    <property type="entry name" value="Zn2/Cys6 DNA-binding domain"/>
    <property type="match status" value="1"/>
</dbReference>
<dbReference type="InterPro" id="IPR007219">
    <property type="entry name" value="XnlR_reg_dom"/>
</dbReference>
<evidence type="ECO:0000256" key="2">
    <source>
        <dbReference type="ARBA" id="ARBA00022723"/>
    </source>
</evidence>
<dbReference type="Pfam" id="PF04082">
    <property type="entry name" value="Fungal_trans"/>
    <property type="match status" value="1"/>
</dbReference>
<organism evidence="8 9">
    <name type="scientific">Paraphoma chrysanthemicola</name>
    <dbReference type="NCBI Taxonomy" id="798071"/>
    <lineage>
        <taxon>Eukaryota</taxon>
        <taxon>Fungi</taxon>
        <taxon>Dikarya</taxon>
        <taxon>Ascomycota</taxon>
        <taxon>Pezizomycotina</taxon>
        <taxon>Dothideomycetes</taxon>
        <taxon>Pleosporomycetidae</taxon>
        <taxon>Pleosporales</taxon>
        <taxon>Pleosporineae</taxon>
        <taxon>Phaeosphaeriaceae</taxon>
        <taxon>Paraphoma</taxon>
    </lineage>
</organism>
<dbReference type="SMART" id="SM00066">
    <property type="entry name" value="GAL4"/>
    <property type="match status" value="1"/>
</dbReference>
<dbReference type="GO" id="GO:0008270">
    <property type="term" value="F:zinc ion binding"/>
    <property type="evidence" value="ECO:0007669"/>
    <property type="project" value="InterPro"/>
</dbReference>
<sequence>MDANHAAFTAPGPREPQDAPASPTVACLRCRDQKLRCGRELPSCERCRKQKAACTYPSPPDRKRIAQRTNRLRASQPLTVEERGDLPASLPSPFALSSRAVHTAKKRRLVERPNCQEQSGAEFDQSDLAELPSTEVGLLLLEVYFKRVYNATLLFHKHIAFQVYMQNGTPDYLLRAIFAHAAIFLKEVEDLQHRKHIKTTSMQSLHSRSWSWARSASTEVLAHADEPSLMRIQALQVLQLYYFSQGEINRAIVHASLAYRLSQLLGYDKLYEEATSRGMQFDREMRRRSFWASWCSFIIGSSQLDPCRIFARVANLPLPAKFGRGGSIQGVELMQGERMDRNWKSNIEFSADHEISTSLMAELVKLLGVWTKVQAFEARIASLSVLQQQNEVKTIDELFDPIELAMDIPIADLCSRAEVYEESPELLASICSMAHLSRLLLHASMVPLLSGHHTQSAMLQESMQAHTSMVIHQAMAYIKLLQQFIARNLDITRLWPITGYGAFTIGIVFVVLKNVSQSSWPVGEMAEIPGLDSEEMKVVQLVLDVLSIYWQPLRKLADKLNNAVASGQLSGLSLVTLSAYSGYSVDEHDDRGCAAKSPGKPNLFMATPDFQASPQGQLNQDHSTGGQQTQTLRHRVPAQTRAAMETSIAEAVGAEQEFASFDYALTNGHKEGILDMGWWNNCFAMHALDYTVADMAGSVIMPLDT</sequence>
<proteinExistence type="predicted"/>
<dbReference type="PROSITE" id="PS00463">
    <property type="entry name" value="ZN2_CY6_FUNGAL_1"/>
    <property type="match status" value="1"/>
</dbReference>
<evidence type="ECO:0000313" key="8">
    <source>
        <dbReference type="EMBL" id="KAH7092166.1"/>
    </source>
</evidence>
<dbReference type="GO" id="GO:0000981">
    <property type="term" value="F:DNA-binding transcription factor activity, RNA polymerase II-specific"/>
    <property type="evidence" value="ECO:0007669"/>
    <property type="project" value="InterPro"/>
</dbReference>
<dbReference type="InterPro" id="IPR001138">
    <property type="entry name" value="Zn2Cys6_DnaBD"/>
</dbReference>
<dbReference type="Proteomes" id="UP000813461">
    <property type="component" value="Unassembled WGS sequence"/>
</dbReference>
<gene>
    <name evidence="8" type="ORF">FB567DRAFT_516651</name>
</gene>
<comment type="subcellular location">
    <subcellularLocation>
        <location evidence="1">Nucleus</location>
    </subcellularLocation>
</comment>
<dbReference type="Gene3D" id="4.10.240.10">
    <property type="entry name" value="Zn(2)-C6 fungal-type DNA-binding domain"/>
    <property type="match status" value="1"/>
</dbReference>
<dbReference type="CDD" id="cd12148">
    <property type="entry name" value="fungal_TF_MHR"/>
    <property type="match status" value="1"/>
</dbReference>
<dbReference type="CDD" id="cd00067">
    <property type="entry name" value="GAL4"/>
    <property type="match status" value="1"/>
</dbReference>
<dbReference type="PANTHER" id="PTHR47338:SF5">
    <property type="entry name" value="ZN(II)2CYS6 TRANSCRIPTION FACTOR (EUROFUNG)"/>
    <property type="match status" value="1"/>
</dbReference>
<evidence type="ECO:0000259" key="7">
    <source>
        <dbReference type="PROSITE" id="PS50048"/>
    </source>
</evidence>
<name>A0A8K0RG63_9PLEO</name>
<evidence type="ECO:0000256" key="5">
    <source>
        <dbReference type="ARBA" id="ARBA00023242"/>
    </source>
</evidence>
<dbReference type="EMBL" id="JAGMVJ010000003">
    <property type="protein sequence ID" value="KAH7092166.1"/>
    <property type="molecule type" value="Genomic_DNA"/>
</dbReference>
<evidence type="ECO:0000256" key="3">
    <source>
        <dbReference type="ARBA" id="ARBA00023015"/>
    </source>
</evidence>
<dbReference type="PROSITE" id="PS50048">
    <property type="entry name" value="ZN2_CY6_FUNGAL_2"/>
    <property type="match status" value="1"/>
</dbReference>
<dbReference type="GO" id="GO:0005634">
    <property type="term" value="C:nucleus"/>
    <property type="evidence" value="ECO:0007669"/>
    <property type="project" value="UniProtKB-SubCell"/>
</dbReference>
<evidence type="ECO:0000313" key="9">
    <source>
        <dbReference type="Proteomes" id="UP000813461"/>
    </source>
</evidence>
<dbReference type="PANTHER" id="PTHR47338">
    <property type="entry name" value="ZN(II)2CYS6 TRANSCRIPTION FACTOR (EUROFUNG)-RELATED"/>
    <property type="match status" value="1"/>
</dbReference>
<dbReference type="OrthoDB" id="309640at2759"/>
<keyword evidence="9" id="KW-1185">Reference proteome</keyword>
<feature type="region of interest" description="Disordered" evidence="6">
    <location>
        <begin position="612"/>
        <end position="632"/>
    </location>
</feature>
<feature type="domain" description="Zn(2)-C6 fungal-type" evidence="7">
    <location>
        <begin position="26"/>
        <end position="56"/>
    </location>
</feature>
<dbReference type="GO" id="GO:0006351">
    <property type="term" value="P:DNA-templated transcription"/>
    <property type="evidence" value="ECO:0007669"/>
    <property type="project" value="InterPro"/>
</dbReference>
<feature type="region of interest" description="Disordered" evidence="6">
    <location>
        <begin position="1"/>
        <end position="24"/>
    </location>
</feature>
<dbReference type="InterPro" id="IPR050815">
    <property type="entry name" value="TF_fung"/>
</dbReference>
<dbReference type="Pfam" id="PF00172">
    <property type="entry name" value="Zn_clus"/>
    <property type="match status" value="1"/>
</dbReference>
<evidence type="ECO:0000256" key="1">
    <source>
        <dbReference type="ARBA" id="ARBA00004123"/>
    </source>
</evidence>
<keyword evidence="4" id="KW-0804">Transcription</keyword>
<evidence type="ECO:0000256" key="6">
    <source>
        <dbReference type="SAM" id="MobiDB-lite"/>
    </source>
</evidence>
<keyword evidence="2" id="KW-0479">Metal-binding</keyword>
<protein>
    <recommendedName>
        <fullName evidence="7">Zn(2)-C6 fungal-type domain-containing protein</fullName>
    </recommendedName>
</protein>
<keyword evidence="5" id="KW-0539">Nucleus</keyword>
<dbReference type="GO" id="GO:0003677">
    <property type="term" value="F:DNA binding"/>
    <property type="evidence" value="ECO:0007669"/>
    <property type="project" value="InterPro"/>
</dbReference>
<feature type="compositionally biased region" description="Polar residues" evidence="6">
    <location>
        <begin position="612"/>
        <end position="631"/>
    </location>
</feature>
<reference evidence="8" key="1">
    <citation type="journal article" date="2021" name="Nat. Commun.">
        <title>Genetic determinants of endophytism in the Arabidopsis root mycobiome.</title>
        <authorList>
            <person name="Mesny F."/>
            <person name="Miyauchi S."/>
            <person name="Thiergart T."/>
            <person name="Pickel B."/>
            <person name="Atanasova L."/>
            <person name="Karlsson M."/>
            <person name="Huettel B."/>
            <person name="Barry K.W."/>
            <person name="Haridas S."/>
            <person name="Chen C."/>
            <person name="Bauer D."/>
            <person name="Andreopoulos W."/>
            <person name="Pangilinan J."/>
            <person name="LaButti K."/>
            <person name="Riley R."/>
            <person name="Lipzen A."/>
            <person name="Clum A."/>
            <person name="Drula E."/>
            <person name="Henrissat B."/>
            <person name="Kohler A."/>
            <person name="Grigoriev I.V."/>
            <person name="Martin F.M."/>
            <person name="Hacquard S."/>
        </authorList>
    </citation>
    <scope>NUCLEOTIDE SEQUENCE</scope>
    <source>
        <strain evidence="8">MPI-SDFR-AT-0120</strain>
    </source>
</reference>
<comment type="caution">
    <text evidence="8">The sequence shown here is derived from an EMBL/GenBank/DDBJ whole genome shotgun (WGS) entry which is preliminary data.</text>
</comment>
<keyword evidence="3" id="KW-0805">Transcription regulation</keyword>
<accession>A0A8K0RG63</accession>
<dbReference type="AlphaFoldDB" id="A0A8K0RG63"/>
<dbReference type="InterPro" id="IPR036864">
    <property type="entry name" value="Zn2-C6_fun-type_DNA-bd_sf"/>
</dbReference>
<evidence type="ECO:0000256" key="4">
    <source>
        <dbReference type="ARBA" id="ARBA00023163"/>
    </source>
</evidence>